<evidence type="ECO:0000256" key="3">
    <source>
        <dbReference type="ARBA" id="ARBA00022630"/>
    </source>
</evidence>
<dbReference type="SUPFAM" id="SSF51395">
    <property type="entry name" value="FMN-linked oxidoreductases"/>
    <property type="match status" value="1"/>
</dbReference>
<feature type="binding site" evidence="11">
    <location>
        <begin position="282"/>
        <end position="283"/>
    </location>
    <ligand>
        <name>FMN</name>
        <dbReference type="ChEBI" id="CHEBI:58210"/>
    </ligand>
</feature>
<dbReference type="NCBIfam" id="TIGR02151">
    <property type="entry name" value="IPP_isom_2"/>
    <property type="match status" value="1"/>
</dbReference>
<dbReference type="STRING" id="82801.SAMN04488506_0195"/>
<evidence type="ECO:0000256" key="10">
    <source>
        <dbReference type="ARBA" id="ARBA00025810"/>
    </source>
</evidence>
<dbReference type="GO" id="GO:0016491">
    <property type="term" value="F:oxidoreductase activity"/>
    <property type="evidence" value="ECO:0007669"/>
    <property type="project" value="InterPro"/>
</dbReference>
<comment type="subcellular location">
    <subcellularLocation>
        <location evidence="11">Cytoplasm</location>
    </subcellularLocation>
</comment>
<evidence type="ECO:0000256" key="6">
    <source>
        <dbReference type="ARBA" id="ARBA00022842"/>
    </source>
</evidence>
<comment type="subunit">
    <text evidence="10 11">Homooctamer. Dimer of tetramers.</text>
</comment>
<keyword evidence="3 11" id="KW-0285">Flavoprotein</keyword>
<evidence type="ECO:0000256" key="9">
    <source>
        <dbReference type="ARBA" id="ARBA00023235"/>
    </source>
</evidence>
<feature type="binding site" evidence="11">
    <location>
        <position position="210"/>
    </location>
    <ligand>
        <name>FMN</name>
        <dbReference type="ChEBI" id="CHEBI:58210"/>
    </ligand>
</feature>
<feature type="binding site" evidence="11">
    <location>
        <position position="123"/>
    </location>
    <ligand>
        <name>FMN</name>
        <dbReference type="ChEBI" id="CHEBI:58210"/>
    </ligand>
</feature>
<comment type="caution">
    <text evidence="11">Lacks conserved residue(s) required for the propagation of feature annotation.</text>
</comment>
<comment type="similarity">
    <text evidence="11">Belongs to the IPP isomerase type 2 family.</text>
</comment>
<dbReference type="Proteomes" id="UP000199136">
    <property type="component" value="Unassembled WGS sequence"/>
</dbReference>
<comment type="cofactor">
    <cofactor evidence="1 11">
        <name>FMN</name>
        <dbReference type="ChEBI" id="CHEBI:58210"/>
    </cofactor>
</comment>
<keyword evidence="7 11" id="KW-0521">NADP</keyword>
<comment type="cofactor">
    <cofactor evidence="11">
        <name>Mg(2+)</name>
        <dbReference type="ChEBI" id="CHEBI:18420"/>
    </cofactor>
</comment>
<evidence type="ECO:0000256" key="5">
    <source>
        <dbReference type="ARBA" id="ARBA00022723"/>
    </source>
</evidence>
<comment type="cofactor">
    <cofactor evidence="11">
        <name>NADPH</name>
        <dbReference type="ChEBI" id="CHEBI:57783"/>
    </cofactor>
</comment>
<dbReference type="CDD" id="cd02811">
    <property type="entry name" value="IDI-2_FMN"/>
    <property type="match status" value="1"/>
</dbReference>
<keyword evidence="4 11" id="KW-0288">FMN</keyword>
<keyword evidence="6 11" id="KW-0460">Magnesium</keyword>
<dbReference type="HAMAP" id="MF_00354">
    <property type="entry name" value="Idi_2"/>
    <property type="match status" value="1"/>
</dbReference>
<evidence type="ECO:0000256" key="7">
    <source>
        <dbReference type="ARBA" id="ARBA00022857"/>
    </source>
</evidence>
<comment type="catalytic activity">
    <reaction evidence="11">
        <text>isopentenyl diphosphate = dimethylallyl diphosphate</text>
        <dbReference type="Rhea" id="RHEA:23284"/>
        <dbReference type="ChEBI" id="CHEBI:57623"/>
        <dbReference type="ChEBI" id="CHEBI:128769"/>
        <dbReference type="EC" id="5.3.3.2"/>
    </reaction>
</comment>
<feature type="binding site" evidence="11">
    <location>
        <begin position="64"/>
        <end position="66"/>
    </location>
    <ligand>
        <name>FMN</name>
        <dbReference type="ChEBI" id="CHEBI:58210"/>
    </ligand>
</feature>
<dbReference type="PANTHER" id="PTHR43665:SF1">
    <property type="entry name" value="ISOPENTENYL-DIPHOSPHATE DELTA-ISOMERASE"/>
    <property type="match status" value="1"/>
</dbReference>
<organism evidence="13 14">
    <name type="scientific">Desemzia incerta</name>
    <dbReference type="NCBI Taxonomy" id="82801"/>
    <lineage>
        <taxon>Bacteria</taxon>
        <taxon>Bacillati</taxon>
        <taxon>Bacillota</taxon>
        <taxon>Bacilli</taxon>
        <taxon>Lactobacillales</taxon>
        <taxon>Carnobacteriaceae</taxon>
        <taxon>Desemzia</taxon>
    </lineage>
</organism>
<accession>A0A1I5UU84</accession>
<evidence type="ECO:0000256" key="4">
    <source>
        <dbReference type="ARBA" id="ARBA00022643"/>
    </source>
</evidence>
<dbReference type="PIRSF" id="PIRSF003314">
    <property type="entry name" value="IPP_isomerase"/>
    <property type="match status" value="1"/>
</dbReference>
<evidence type="ECO:0000256" key="8">
    <source>
        <dbReference type="ARBA" id="ARBA00023229"/>
    </source>
</evidence>
<dbReference type="InterPro" id="IPR000262">
    <property type="entry name" value="FMN-dep_DH"/>
</dbReference>
<reference evidence="13 14" key="1">
    <citation type="submission" date="2016-10" db="EMBL/GenBank/DDBJ databases">
        <authorList>
            <person name="de Groot N.N."/>
        </authorList>
    </citation>
    <scope>NUCLEOTIDE SEQUENCE [LARGE SCALE GENOMIC DNA]</scope>
    <source>
        <strain evidence="13 14">DSM 20581</strain>
    </source>
</reference>
<keyword evidence="5 11" id="KW-0479">Metal-binding</keyword>
<dbReference type="GO" id="GO:0010181">
    <property type="term" value="F:FMN binding"/>
    <property type="evidence" value="ECO:0007669"/>
    <property type="project" value="UniProtKB-UniRule"/>
</dbReference>
<sequence>MEKKNNRKNEHVSLAEHFYQDTHQTDFDHLRFVHHSLPETGTQKIDISTSFAGLSMNQPIYINAITGGSTWTKKVNEKLATVARETGMLMASGSLSAGLKDPSVADSFTIIRETNPTGLVLANLGGGQTLENAKKAIDLIQADGLQIHLNTPQEIVMPEGDRDFSTWMSELERIVNGVDVPVIVKEVGFGMSHETIQQLTSIGVKTIDVSGMGGTNFAQIENYRRKENKLDFLEGWGQSTAISLLEAQSFIHSSEILASGGIRTSMDIVKSLSLGARAVGVSGHFLHSVLKNGVEETIVEIEQLKEHIVAIMTLLGAETIAELQYADVIISGAVKDWCEARGIDYRSYARRNQLRS</sequence>
<dbReference type="PANTHER" id="PTHR43665">
    <property type="entry name" value="ISOPENTENYL-DIPHOSPHATE DELTA-ISOMERASE"/>
    <property type="match status" value="1"/>
</dbReference>
<keyword evidence="8 11" id="KW-0414">Isoprene biosynthesis</keyword>
<evidence type="ECO:0000313" key="14">
    <source>
        <dbReference type="Proteomes" id="UP000199136"/>
    </source>
</evidence>
<dbReference type="OrthoDB" id="9795032at2"/>
<dbReference type="EC" id="5.3.3.2" evidence="11"/>
<gene>
    <name evidence="11" type="primary">fni</name>
    <name evidence="13" type="ORF">SAMN04488506_0195</name>
</gene>
<protein>
    <recommendedName>
        <fullName evidence="11">Isopentenyl-diphosphate delta-isomerase</fullName>
        <shortName evidence="11">IPP isomerase</shortName>
        <ecNumber evidence="11">5.3.3.2</ecNumber>
    </recommendedName>
    <alternativeName>
        <fullName evidence="11">Isopentenyl diphosphate:dimethylallyl diphosphate isomerase</fullName>
    </alternativeName>
    <alternativeName>
        <fullName evidence="11">Isopentenyl pyrophosphate isomerase</fullName>
    </alternativeName>
    <alternativeName>
        <fullName evidence="11">Type 2 isopentenyl diphosphate isomerase</fullName>
        <shortName evidence="11">IDI-2</shortName>
    </alternativeName>
</protein>
<dbReference type="GO" id="GO:0005737">
    <property type="term" value="C:cytoplasm"/>
    <property type="evidence" value="ECO:0007669"/>
    <property type="project" value="UniProtKB-SubCell"/>
</dbReference>
<feature type="binding site" evidence="11">
    <location>
        <position position="94"/>
    </location>
    <ligand>
        <name>FMN</name>
        <dbReference type="ChEBI" id="CHEBI:58210"/>
    </ligand>
</feature>
<name>A0A1I5UU84_9LACT</name>
<evidence type="ECO:0000256" key="1">
    <source>
        <dbReference type="ARBA" id="ARBA00001917"/>
    </source>
</evidence>
<keyword evidence="2 11" id="KW-0963">Cytoplasm</keyword>
<dbReference type="InterPro" id="IPR013785">
    <property type="entry name" value="Aldolase_TIM"/>
</dbReference>
<feature type="binding site" evidence="11">
    <location>
        <position position="185"/>
    </location>
    <ligand>
        <name>FMN</name>
        <dbReference type="ChEBI" id="CHEBI:58210"/>
    </ligand>
</feature>
<dbReference type="AlphaFoldDB" id="A0A1I5UU84"/>
<dbReference type="Pfam" id="PF01070">
    <property type="entry name" value="FMN_dh"/>
    <property type="match status" value="1"/>
</dbReference>
<feature type="binding site" evidence="11">
    <location>
        <position position="215"/>
    </location>
    <ligand>
        <name>FMN</name>
        <dbReference type="ChEBI" id="CHEBI:58210"/>
    </ligand>
</feature>
<evidence type="ECO:0000256" key="11">
    <source>
        <dbReference type="HAMAP-Rule" id="MF_00354"/>
    </source>
</evidence>
<proteinExistence type="inferred from homology"/>
<feature type="binding site" evidence="11">
    <location>
        <begin position="261"/>
        <end position="263"/>
    </location>
    <ligand>
        <name>FMN</name>
        <dbReference type="ChEBI" id="CHEBI:58210"/>
    </ligand>
</feature>
<dbReference type="GO" id="GO:0008299">
    <property type="term" value="P:isoprenoid biosynthetic process"/>
    <property type="evidence" value="ECO:0007669"/>
    <property type="project" value="UniProtKB-UniRule"/>
</dbReference>
<feature type="binding site" evidence="11">
    <location>
        <position position="153"/>
    </location>
    <ligand>
        <name>substrate</name>
    </ligand>
</feature>
<dbReference type="EMBL" id="FOXW01000001">
    <property type="protein sequence ID" value="SFP98874.1"/>
    <property type="molecule type" value="Genomic_DNA"/>
</dbReference>
<dbReference type="RefSeq" id="WP_092479281.1">
    <property type="nucleotide sequence ID" value="NZ_FOXW01000001.1"/>
</dbReference>
<dbReference type="GO" id="GO:0070402">
    <property type="term" value="F:NADPH binding"/>
    <property type="evidence" value="ECO:0007669"/>
    <property type="project" value="UniProtKB-UniRule"/>
</dbReference>
<keyword evidence="14" id="KW-1185">Reference proteome</keyword>
<feature type="domain" description="FMN-dependent dehydrogenase" evidence="12">
    <location>
        <begin position="166"/>
        <end position="325"/>
    </location>
</feature>
<dbReference type="InterPro" id="IPR011179">
    <property type="entry name" value="IPdP_isomerase"/>
</dbReference>
<feature type="binding site" evidence="11">
    <location>
        <begin position="7"/>
        <end position="8"/>
    </location>
    <ligand>
        <name>substrate</name>
    </ligand>
</feature>
<evidence type="ECO:0000256" key="2">
    <source>
        <dbReference type="ARBA" id="ARBA00022490"/>
    </source>
</evidence>
<comment type="function">
    <text evidence="11">Involved in the biosynthesis of isoprenoids. Catalyzes the 1,3-allylic rearrangement of the homoallylic substrate isopentenyl (IPP) to its allylic isomer, dimethylallyl diphosphate (DMAPP).</text>
</comment>
<evidence type="ECO:0000259" key="12">
    <source>
        <dbReference type="Pfam" id="PF01070"/>
    </source>
</evidence>
<feature type="binding site" evidence="11">
    <location>
        <position position="154"/>
    </location>
    <ligand>
        <name>Mg(2+)</name>
        <dbReference type="ChEBI" id="CHEBI:18420"/>
    </ligand>
</feature>
<dbReference type="GO" id="GO:0000287">
    <property type="term" value="F:magnesium ion binding"/>
    <property type="evidence" value="ECO:0007669"/>
    <property type="project" value="UniProtKB-UniRule"/>
</dbReference>
<keyword evidence="9 11" id="KW-0413">Isomerase</keyword>
<evidence type="ECO:0000313" key="13">
    <source>
        <dbReference type="EMBL" id="SFP98874.1"/>
    </source>
</evidence>
<dbReference type="GO" id="GO:0004452">
    <property type="term" value="F:isopentenyl-diphosphate delta-isomerase activity"/>
    <property type="evidence" value="ECO:0007669"/>
    <property type="project" value="UniProtKB-UniRule"/>
</dbReference>
<dbReference type="Gene3D" id="3.20.20.70">
    <property type="entry name" value="Aldolase class I"/>
    <property type="match status" value="1"/>
</dbReference>